<dbReference type="Pfam" id="PF00008">
    <property type="entry name" value="EGF"/>
    <property type="match status" value="1"/>
</dbReference>
<dbReference type="SMART" id="SM00179">
    <property type="entry name" value="EGF_CA"/>
    <property type="match status" value="1"/>
</dbReference>
<feature type="disulfide bond" evidence="2">
    <location>
        <begin position="109"/>
        <end position="118"/>
    </location>
</feature>
<dbReference type="PANTHER" id="PTHR24044">
    <property type="entry name" value="NOTCH LIGAND FAMILY MEMBER"/>
    <property type="match status" value="1"/>
</dbReference>
<accession>A0ABD3V5M9</accession>
<dbReference type="CDD" id="cd00054">
    <property type="entry name" value="EGF_CA"/>
    <property type="match status" value="1"/>
</dbReference>
<dbReference type="PROSITE" id="PS00022">
    <property type="entry name" value="EGF_1"/>
    <property type="match status" value="1"/>
</dbReference>
<dbReference type="SMART" id="SM00034">
    <property type="entry name" value="CLECT"/>
    <property type="match status" value="1"/>
</dbReference>
<evidence type="ECO:0000259" key="4">
    <source>
        <dbReference type="PROSITE" id="PS50026"/>
    </source>
</evidence>
<feature type="chain" id="PRO_5044816616" evidence="3">
    <location>
        <begin position="25"/>
        <end position="273"/>
    </location>
</feature>
<evidence type="ECO:0000313" key="6">
    <source>
        <dbReference type="EMBL" id="KAL3856932.1"/>
    </source>
</evidence>
<dbReference type="EMBL" id="JBJQND010000013">
    <property type="protein sequence ID" value="KAL3856932.1"/>
    <property type="molecule type" value="Genomic_DNA"/>
</dbReference>
<evidence type="ECO:0000256" key="2">
    <source>
        <dbReference type="PROSITE-ProRule" id="PRU00076"/>
    </source>
</evidence>
<proteinExistence type="predicted"/>
<dbReference type="PRINTS" id="PR00010">
    <property type="entry name" value="EGFBLOOD"/>
</dbReference>
<dbReference type="AlphaFoldDB" id="A0ABD3V5M9"/>
<dbReference type="CDD" id="cd00037">
    <property type="entry name" value="CLECT"/>
    <property type="match status" value="1"/>
</dbReference>
<dbReference type="Pfam" id="PF00090">
    <property type="entry name" value="TSP_1"/>
    <property type="match status" value="1"/>
</dbReference>
<evidence type="ECO:0000256" key="3">
    <source>
        <dbReference type="SAM" id="SignalP"/>
    </source>
</evidence>
<dbReference type="FunFam" id="2.10.25.10:FF:000784">
    <property type="entry name" value="Uncharacterized protein"/>
    <property type="match status" value="1"/>
</dbReference>
<dbReference type="Proteomes" id="UP001634394">
    <property type="component" value="Unassembled WGS sequence"/>
</dbReference>
<keyword evidence="3" id="KW-0732">Signal</keyword>
<evidence type="ECO:0000259" key="5">
    <source>
        <dbReference type="PROSITE" id="PS50041"/>
    </source>
</evidence>
<feature type="domain" description="EGF-like" evidence="4">
    <location>
        <begin position="83"/>
        <end position="119"/>
    </location>
</feature>
<protein>
    <submittedName>
        <fullName evidence="6">Uncharacterized protein</fullName>
    </submittedName>
</protein>
<dbReference type="PANTHER" id="PTHR24044:SF420">
    <property type="entry name" value="DELTA AND NOTCH-LIKE EPIDERMAL GROWTH FACTOR-RELATED RECEPTOR ISOFORM X1"/>
    <property type="match status" value="1"/>
</dbReference>
<dbReference type="Pfam" id="PF00059">
    <property type="entry name" value="Lectin_C"/>
    <property type="match status" value="1"/>
</dbReference>
<name>A0ABD3V5M9_SINWO</name>
<keyword evidence="7" id="KW-1185">Reference proteome</keyword>
<dbReference type="SUPFAM" id="SSF56436">
    <property type="entry name" value="C-type lectin-like"/>
    <property type="match status" value="1"/>
</dbReference>
<dbReference type="PROSITE" id="PS50026">
    <property type="entry name" value="EGF_3"/>
    <property type="match status" value="1"/>
</dbReference>
<reference evidence="6 7" key="1">
    <citation type="submission" date="2024-11" db="EMBL/GenBank/DDBJ databases">
        <title>Chromosome-level genome assembly of the freshwater bivalve Anodonta woodiana.</title>
        <authorList>
            <person name="Chen X."/>
        </authorList>
    </citation>
    <scope>NUCLEOTIDE SEQUENCE [LARGE SCALE GENOMIC DNA]</scope>
    <source>
        <strain evidence="6">MN2024</strain>
        <tissue evidence="6">Gills</tissue>
    </source>
</reference>
<dbReference type="InterPro" id="IPR001881">
    <property type="entry name" value="EGF-like_Ca-bd_dom"/>
</dbReference>
<dbReference type="InterPro" id="IPR016186">
    <property type="entry name" value="C-type_lectin-like/link_sf"/>
</dbReference>
<keyword evidence="2" id="KW-0245">EGF-like domain</keyword>
<dbReference type="InterPro" id="IPR000884">
    <property type="entry name" value="TSP1_rpt"/>
</dbReference>
<organism evidence="6 7">
    <name type="scientific">Sinanodonta woodiana</name>
    <name type="common">Chinese pond mussel</name>
    <name type="synonym">Anodonta woodiana</name>
    <dbReference type="NCBI Taxonomy" id="1069815"/>
    <lineage>
        <taxon>Eukaryota</taxon>
        <taxon>Metazoa</taxon>
        <taxon>Spiralia</taxon>
        <taxon>Lophotrochozoa</taxon>
        <taxon>Mollusca</taxon>
        <taxon>Bivalvia</taxon>
        <taxon>Autobranchia</taxon>
        <taxon>Heteroconchia</taxon>
        <taxon>Palaeoheterodonta</taxon>
        <taxon>Unionida</taxon>
        <taxon>Unionoidea</taxon>
        <taxon>Unionidae</taxon>
        <taxon>Unioninae</taxon>
        <taxon>Sinanodonta</taxon>
    </lineage>
</organism>
<feature type="signal peptide" evidence="3">
    <location>
        <begin position="1"/>
        <end position="24"/>
    </location>
</feature>
<comment type="caution">
    <text evidence="2">Lacks conserved residue(s) required for the propagation of feature annotation.</text>
</comment>
<dbReference type="Gene3D" id="2.10.25.10">
    <property type="entry name" value="Laminin"/>
    <property type="match status" value="1"/>
</dbReference>
<comment type="caution">
    <text evidence="6">The sequence shown here is derived from an EMBL/GenBank/DDBJ whole genome shotgun (WGS) entry which is preliminary data.</text>
</comment>
<dbReference type="InterPro" id="IPR016187">
    <property type="entry name" value="CTDL_fold"/>
</dbReference>
<dbReference type="PROSITE" id="PS50041">
    <property type="entry name" value="C_TYPE_LECTIN_2"/>
    <property type="match status" value="1"/>
</dbReference>
<keyword evidence="1 2" id="KW-1015">Disulfide bond</keyword>
<dbReference type="SUPFAM" id="SSF57196">
    <property type="entry name" value="EGF/Laminin"/>
    <property type="match status" value="1"/>
</dbReference>
<gene>
    <name evidence="6" type="ORF">ACJMK2_011638</name>
</gene>
<dbReference type="SMART" id="SM00181">
    <property type="entry name" value="EGF"/>
    <property type="match status" value="1"/>
</dbReference>
<dbReference type="Gene3D" id="3.10.100.10">
    <property type="entry name" value="Mannose-Binding Protein A, subunit A"/>
    <property type="match status" value="1"/>
</dbReference>
<dbReference type="SUPFAM" id="SSF82895">
    <property type="entry name" value="TSP-1 type 1 repeat"/>
    <property type="match status" value="1"/>
</dbReference>
<evidence type="ECO:0000256" key="1">
    <source>
        <dbReference type="ARBA" id="ARBA00023157"/>
    </source>
</evidence>
<feature type="domain" description="C-type lectin" evidence="5">
    <location>
        <begin position="135"/>
        <end position="254"/>
    </location>
</feature>
<dbReference type="InterPro" id="IPR000742">
    <property type="entry name" value="EGF"/>
</dbReference>
<evidence type="ECO:0000313" key="7">
    <source>
        <dbReference type="Proteomes" id="UP001634394"/>
    </source>
</evidence>
<dbReference type="InterPro" id="IPR036383">
    <property type="entry name" value="TSP1_rpt_sf"/>
</dbReference>
<sequence>MGVKVTFLVTVVIFGVHVSKIGLGQYITSWTPCSATCGHGTRTRHYYSSLQSEDCNNYCLNGGTIRRNQCDCFAGTTGACCDDIPECASNPCQNGGTCIEMINRYDCNCARRYAGPNCENDLMWEHYSACQFEFSRCFRVFQYNLDWYRAKDYCERRNGHLAVMNITEKQYYLETALKILQIDEDRSEFWIGASSTGNVLQWITGGAVANDSWSSWSPDVANDTHGFGCLALNTHYNFLWDELNCTTSAYFICEEGMHSSLPIEQYAFFIANQ</sequence>
<dbReference type="InterPro" id="IPR001304">
    <property type="entry name" value="C-type_lectin-like"/>
</dbReference>
<dbReference type="InterPro" id="IPR050906">
    <property type="entry name" value="Notch_signaling"/>
</dbReference>